<dbReference type="InterPro" id="IPR055336">
    <property type="entry name" value="At4g00755-like"/>
</dbReference>
<dbReference type="SUPFAM" id="SSF57850">
    <property type="entry name" value="RING/U-box"/>
    <property type="match status" value="1"/>
</dbReference>
<dbReference type="EMBL" id="JACGWM010000005">
    <property type="protein sequence ID" value="KAL0371664.1"/>
    <property type="molecule type" value="Genomic_DNA"/>
</dbReference>
<gene>
    <name evidence="4" type="ORF">Scaly_0848000</name>
</gene>
<reference evidence="4" key="2">
    <citation type="journal article" date="2024" name="Plant">
        <title>Genomic evolution and insights into agronomic trait innovations of Sesamum species.</title>
        <authorList>
            <person name="Miao H."/>
            <person name="Wang L."/>
            <person name="Qu L."/>
            <person name="Liu H."/>
            <person name="Sun Y."/>
            <person name="Le M."/>
            <person name="Wang Q."/>
            <person name="Wei S."/>
            <person name="Zheng Y."/>
            <person name="Lin W."/>
            <person name="Duan Y."/>
            <person name="Cao H."/>
            <person name="Xiong S."/>
            <person name="Wang X."/>
            <person name="Wei L."/>
            <person name="Li C."/>
            <person name="Ma Q."/>
            <person name="Ju M."/>
            <person name="Zhao R."/>
            <person name="Li G."/>
            <person name="Mu C."/>
            <person name="Tian Q."/>
            <person name="Mei H."/>
            <person name="Zhang T."/>
            <person name="Gao T."/>
            <person name="Zhang H."/>
        </authorList>
    </citation>
    <scope>NUCLEOTIDE SEQUENCE</scope>
    <source>
        <strain evidence="4">KEN8</strain>
    </source>
</reference>
<keyword evidence="1" id="KW-0863">Zinc-finger</keyword>
<dbReference type="AlphaFoldDB" id="A0AAW2QVI5"/>
<keyword evidence="1" id="KW-0479">Metal-binding</keyword>
<dbReference type="SUPFAM" id="SSF81383">
    <property type="entry name" value="F-box domain"/>
    <property type="match status" value="1"/>
</dbReference>
<evidence type="ECO:0000256" key="1">
    <source>
        <dbReference type="PROSITE-ProRule" id="PRU00175"/>
    </source>
</evidence>
<dbReference type="Pfam" id="PF12937">
    <property type="entry name" value="F-box-like"/>
    <property type="match status" value="1"/>
</dbReference>
<keyword evidence="1" id="KW-0862">Zinc</keyword>
<protein>
    <submittedName>
        <fullName evidence="4">F-box protein</fullName>
    </submittedName>
</protein>
<dbReference type="Gene3D" id="1.20.1280.50">
    <property type="match status" value="1"/>
</dbReference>
<dbReference type="FunFam" id="3.30.40.10:FF:000226">
    <property type="entry name" value="E3 ubiquitin ligase BIG BROTHER"/>
    <property type="match status" value="1"/>
</dbReference>
<comment type="caution">
    <text evidence="4">The sequence shown here is derived from an EMBL/GenBank/DDBJ whole genome shotgun (WGS) entry which is preliminary data.</text>
</comment>
<feature type="region of interest" description="Disordered" evidence="2">
    <location>
        <begin position="112"/>
        <end position="144"/>
    </location>
</feature>
<dbReference type="PROSITE" id="PS50089">
    <property type="entry name" value="ZF_RING_2"/>
    <property type="match status" value="1"/>
</dbReference>
<evidence type="ECO:0000313" key="4">
    <source>
        <dbReference type="EMBL" id="KAL0371664.1"/>
    </source>
</evidence>
<organism evidence="4">
    <name type="scientific">Sesamum calycinum</name>
    <dbReference type="NCBI Taxonomy" id="2727403"/>
    <lineage>
        <taxon>Eukaryota</taxon>
        <taxon>Viridiplantae</taxon>
        <taxon>Streptophyta</taxon>
        <taxon>Embryophyta</taxon>
        <taxon>Tracheophyta</taxon>
        <taxon>Spermatophyta</taxon>
        <taxon>Magnoliopsida</taxon>
        <taxon>eudicotyledons</taxon>
        <taxon>Gunneridae</taxon>
        <taxon>Pentapetalae</taxon>
        <taxon>asterids</taxon>
        <taxon>lamiids</taxon>
        <taxon>Lamiales</taxon>
        <taxon>Pedaliaceae</taxon>
        <taxon>Sesamum</taxon>
    </lineage>
</organism>
<dbReference type="InterPro" id="IPR013083">
    <property type="entry name" value="Znf_RING/FYVE/PHD"/>
</dbReference>
<dbReference type="SMART" id="SM00184">
    <property type="entry name" value="RING"/>
    <property type="match status" value="1"/>
</dbReference>
<dbReference type="PANTHER" id="PTHR39741:SF2">
    <property type="entry name" value="F-BOX DOMAIN-CONTAINING PROTEIN"/>
    <property type="match status" value="1"/>
</dbReference>
<dbReference type="InterPro" id="IPR001841">
    <property type="entry name" value="Znf_RING"/>
</dbReference>
<evidence type="ECO:0000256" key="2">
    <source>
        <dbReference type="SAM" id="MobiDB-lite"/>
    </source>
</evidence>
<evidence type="ECO:0000259" key="3">
    <source>
        <dbReference type="PROSITE" id="PS50089"/>
    </source>
</evidence>
<dbReference type="Pfam" id="PF13639">
    <property type="entry name" value="zf-RING_2"/>
    <property type="match status" value="1"/>
</dbReference>
<feature type="domain" description="RING-type" evidence="3">
    <location>
        <begin position="194"/>
        <end position="235"/>
    </location>
</feature>
<proteinExistence type="predicted"/>
<dbReference type="GO" id="GO:0008270">
    <property type="term" value="F:zinc ion binding"/>
    <property type="evidence" value="ECO:0007669"/>
    <property type="project" value="UniProtKB-KW"/>
</dbReference>
<dbReference type="InterPro" id="IPR036047">
    <property type="entry name" value="F-box-like_dom_sf"/>
</dbReference>
<reference evidence="4" key="1">
    <citation type="submission" date="2020-06" db="EMBL/GenBank/DDBJ databases">
        <authorList>
            <person name="Li T."/>
            <person name="Hu X."/>
            <person name="Zhang T."/>
            <person name="Song X."/>
            <person name="Zhang H."/>
            <person name="Dai N."/>
            <person name="Sheng W."/>
            <person name="Hou X."/>
            <person name="Wei L."/>
        </authorList>
    </citation>
    <scope>NUCLEOTIDE SEQUENCE</scope>
    <source>
        <strain evidence="4">KEN8</strain>
        <tissue evidence="4">Leaf</tissue>
    </source>
</reference>
<sequence length="608" mass="68911">MRNNEDFSHYFDGTMTLAEIVERLREMFPEFAGLDVEEVLLQQENAFLNIQHNDQHGTAASPYDQIGDRSVYFTDETNHGKGLDSQLALDEALALSLELGDDFDHFYISETSSSGGDKAGPSSRETPIVGPGQNTSREDNIDPDRMTYEELQSLGESIGNESKGLSADLISRLPTFKYKAGMLSKKKKNQKEECVICCAEFKNKVEITTLPCAHHYHSDCITHWLQLKKHCPICQKEVKDEDKNSRVKMDGSMDFIQWVGEDMSLKILMCLEDPSDLVRTGAVSSSWRQFVITHGLCKNLCLRMFPEASSFTRVIECDHMGKSVATGTDDSAEWTSLVTEHKVYALLSRGFTTSTREKNCMSDSIFASSTDNYPEESIKNTLEQSDRVNNRATYWSSKGESDPAAPETLIYKLSSQLCLITEVHVHPFQAKAVRFQMGHPKVPLQKYRDEVDKFLDEQDLSDDKFVWTYCSPEYPMAQENRLQKFKLPEPVLCIGGILKVELLGRVQTQEMDGLYYICINHVAAIGRPLSPLFDVKMIDEQGKCTLTYNPCTFSLKRVELIKEESSSQSHFRRFSESIRTWEQVIISTLRGAGPLMIDDNDSDHEDLD</sequence>
<accession>A0AAW2QVI5</accession>
<dbReference type="PANTHER" id="PTHR39741">
    <property type="entry name" value="F-BOX DOMAIN CONTAINING PROTEIN, EXPRESSED"/>
    <property type="match status" value="1"/>
</dbReference>
<name>A0AAW2QVI5_9LAMI</name>
<dbReference type="Gene3D" id="3.30.40.10">
    <property type="entry name" value="Zinc/RING finger domain, C3HC4 (zinc finger)"/>
    <property type="match status" value="1"/>
</dbReference>
<dbReference type="InterPro" id="IPR001810">
    <property type="entry name" value="F-box_dom"/>
</dbReference>